<accession>A0A392W818</accession>
<reference evidence="1 2" key="1">
    <citation type="journal article" date="2018" name="Front. Plant Sci.">
        <title>Red Clover (Trifolium pratense) and Zigzag Clover (T. medium) - A Picture of Genomic Similarities and Differences.</title>
        <authorList>
            <person name="Dluhosova J."/>
            <person name="Istvanek J."/>
            <person name="Nedelnik J."/>
            <person name="Repkova J."/>
        </authorList>
    </citation>
    <scope>NUCLEOTIDE SEQUENCE [LARGE SCALE GENOMIC DNA]</scope>
    <source>
        <strain evidence="2">cv. 10/8</strain>
        <tissue evidence="1">Leaf</tissue>
    </source>
</reference>
<dbReference type="AlphaFoldDB" id="A0A392W818"/>
<evidence type="ECO:0000313" key="2">
    <source>
        <dbReference type="Proteomes" id="UP000265520"/>
    </source>
</evidence>
<comment type="caution">
    <text evidence="1">The sequence shown here is derived from an EMBL/GenBank/DDBJ whole genome shotgun (WGS) entry which is preliminary data.</text>
</comment>
<feature type="non-terminal residue" evidence="1">
    <location>
        <position position="27"/>
    </location>
</feature>
<keyword evidence="2" id="KW-1185">Reference proteome</keyword>
<name>A0A392W818_9FABA</name>
<dbReference type="Proteomes" id="UP000265520">
    <property type="component" value="Unassembled WGS sequence"/>
</dbReference>
<organism evidence="1 2">
    <name type="scientific">Trifolium medium</name>
    <dbReference type="NCBI Taxonomy" id="97028"/>
    <lineage>
        <taxon>Eukaryota</taxon>
        <taxon>Viridiplantae</taxon>
        <taxon>Streptophyta</taxon>
        <taxon>Embryophyta</taxon>
        <taxon>Tracheophyta</taxon>
        <taxon>Spermatophyta</taxon>
        <taxon>Magnoliopsida</taxon>
        <taxon>eudicotyledons</taxon>
        <taxon>Gunneridae</taxon>
        <taxon>Pentapetalae</taxon>
        <taxon>rosids</taxon>
        <taxon>fabids</taxon>
        <taxon>Fabales</taxon>
        <taxon>Fabaceae</taxon>
        <taxon>Papilionoideae</taxon>
        <taxon>50 kb inversion clade</taxon>
        <taxon>NPAAA clade</taxon>
        <taxon>Hologalegina</taxon>
        <taxon>IRL clade</taxon>
        <taxon>Trifolieae</taxon>
        <taxon>Trifolium</taxon>
    </lineage>
</organism>
<proteinExistence type="predicted"/>
<sequence>MEAGCDCEVVGMEYWIQSSADEIEADV</sequence>
<protein>
    <submittedName>
        <fullName evidence="1">Uncharacterized protein</fullName>
    </submittedName>
</protein>
<dbReference type="EMBL" id="LXQA011367594">
    <property type="protein sequence ID" value="MCI94830.1"/>
    <property type="molecule type" value="Genomic_DNA"/>
</dbReference>
<evidence type="ECO:0000313" key="1">
    <source>
        <dbReference type="EMBL" id="MCI94830.1"/>
    </source>
</evidence>